<evidence type="ECO:0000256" key="3">
    <source>
        <dbReference type="ARBA" id="ARBA00022755"/>
    </source>
</evidence>
<dbReference type="PROSITE" id="PS50975">
    <property type="entry name" value="ATP_GRASP"/>
    <property type="match status" value="1"/>
</dbReference>
<dbReference type="Gene3D" id="3.30.470.20">
    <property type="entry name" value="ATP-grasp fold, B domain"/>
    <property type="match status" value="1"/>
</dbReference>
<dbReference type="InterPro" id="IPR011054">
    <property type="entry name" value="Rudment_hybrid_motif"/>
</dbReference>
<comment type="function">
    <text evidence="5">Catalyzes the ATP-dependent conversion of 5-aminoimidazole ribonucleotide (AIR) and HCO(3)(-) to N5-carboxyaminoimidazole ribonucleotide (N5-CAIR).</text>
</comment>
<dbReference type="SUPFAM" id="SSF52440">
    <property type="entry name" value="PreATP-grasp domain"/>
    <property type="match status" value="1"/>
</dbReference>
<dbReference type="NCBIfam" id="NF004676">
    <property type="entry name" value="PRK06019.1-2"/>
    <property type="match status" value="1"/>
</dbReference>
<reference evidence="8" key="1">
    <citation type="submission" date="2021-05" db="EMBL/GenBank/DDBJ databases">
        <title>Complete genome sequence of the cellulolytic planctomycete Telmatocola sphagniphila SP2T and characterization of the first cellulase from planctomycetes.</title>
        <authorList>
            <person name="Rakitin A.L."/>
            <person name="Beletsky A.V."/>
            <person name="Naumoff D.G."/>
            <person name="Kulichevskaya I.S."/>
            <person name="Mardanov A.V."/>
            <person name="Ravin N.V."/>
            <person name="Dedysh S.N."/>
        </authorList>
    </citation>
    <scope>NUCLEOTIDE SEQUENCE</scope>
    <source>
        <strain evidence="8">SP2T</strain>
    </source>
</reference>
<dbReference type="InterPro" id="IPR011761">
    <property type="entry name" value="ATP-grasp"/>
</dbReference>
<dbReference type="GO" id="GO:0034028">
    <property type="term" value="F:5-(carboxyamino)imidazole ribonucleotide synthase activity"/>
    <property type="evidence" value="ECO:0007669"/>
    <property type="project" value="UniProtKB-UniRule"/>
</dbReference>
<dbReference type="InterPro" id="IPR005875">
    <property type="entry name" value="PurK"/>
</dbReference>
<dbReference type="GO" id="GO:0005524">
    <property type="term" value="F:ATP binding"/>
    <property type="evidence" value="ECO:0007669"/>
    <property type="project" value="UniProtKB-UniRule"/>
</dbReference>
<evidence type="ECO:0000256" key="4">
    <source>
        <dbReference type="ARBA" id="ARBA00022840"/>
    </source>
</evidence>
<accession>A0A8E6B866</accession>
<dbReference type="PANTHER" id="PTHR11609:SF5">
    <property type="entry name" value="PHOSPHORIBOSYLAMINOIMIDAZOLE CARBOXYLASE"/>
    <property type="match status" value="1"/>
</dbReference>
<dbReference type="InterPro" id="IPR016185">
    <property type="entry name" value="PreATP-grasp_dom_sf"/>
</dbReference>
<dbReference type="PANTHER" id="PTHR11609">
    <property type="entry name" value="PURINE BIOSYNTHESIS PROTEIN 6/7, PUR6/7"/>
    <property type="match status" value="1"/>
</dbReference>
<comment type="similarity">
    <text evidence="5 6">Belongs to the PurK/PurT family.</text>
</comment>
<dbReference type="InterPro" id="IPR054350">
    <property type="entry name" value="PurT/PurK_preATP-grasp"/>
</dbReference>
<dbReference type="Pfam" id="PF22660">
    <property type="entry name" value="RS_preATP-grasp-like"/>
    <property type="match status" value="1"/>
</dbReference>
<comment type="function">
    <text evidence="6">Catalyzes the ATP-dependent conversion of 5-aminoimidazole ribonucleotide (AIR) and HCO(3)- to N5-carboxyaminoimidazole ribonucleotide (N5-CAIR).</text>
</comment>
<keyword evidence="3 5" id="KW-0658">Purine biosynthesis</keyword>
<dbReference type="InterPro" id="IPR013815">
    <property type="entry name" value="ATP_grasp_subdomain_1"/>
</dbReference>
<dbReference type="AlphaFoldDB" id="A0A8E6B866"/>
<dbReference type="GO" id="GO:0006189">
    <property type="term" value="P:'de novo' IMP biosynthetic process"/>
    <property type="evidence" value="ECO:0007669"/>
    <property type="project" value="UniProtKB-UniRule"/>
</dbReference>
<dbReference type="Pfam" id="PF17769">
    <property type="entry name" value="PurK_C"/>
    <property type="match status" value="1"/>
</dbReference>
<evidence type="ECO:0000259" key="7">
    <source>
        <dbReference type="PROSITE" id="PS50975"/>
    </source>
</evidence>
<feature type="binding site" evidence="5">
    <location>
        <begin position="143"/>
        <end position="149"/>
    </location>
    <ligand>
        <name>ATP</name>
        <dbReference type="ChEBI" id="CHEBI:30616"/>
    </ligand>
</feature>
<dbReference type="SUPFAM" id="SSF51246">
    <property type="entry name" value="Rudiment single hybrid motif"/>
    <property type="match status" value="1"/>
</dbReference>
<proteinExistence type="inferred from homology"/>
<dbReference type="Pfam" id="PF02222">
    <property type="entry name" value="ATP-grasp"/>
    <property type="match status" value="1"/>
</dbReference>
<dbReference type="KEGG" id="tsph:KIH39_04260"/>
<feature type="binding site" evidence="5">
    <location>
        <position position="98"/>
    </location>
    <ligand>
        <name>ATP</name>
        <dbReference type="ChEBI" id="CHEBI:30616"/>
    </ligand>
</feature>
<feature type="binding site" evidence="5">
    <location>
        <begin position="173"/>
        <end position="176"/>
    </location>
    <ligand>
        <name>ATP</name>
        <dbReference type="ChEBI" id="CHEBI:30616"/>
    </ligand>
</feature>
<comment type="subunit">
    <text evidence="5 6">Homodimer.</text>
</comment>
<feature type="binding site" evidence="5">
    <location>
        <begin position="257"/>
        <end position="258"/>
    </location>
    <ligand>
        <name>ATP</name>
        <dbReference type="ChEBI" id="CHEBI:30616"/>
    </ligand>
</feature>
<dbReference type="GO" id="GO:0004638">
    <property type="term" value="F:phosphoribosylaminoimidazole carboxylase activity"/>
    <property type="evidence" value="ECO:0007669"/>
    <property type="project" value="InterPro"/>
</dbReference>
<dbReference type="EMBL" id="CP074694">
    <property type="protein sequence ID" value="QVL33137.1"/>
    <property type="molecule type" value="Genomic_DNA"/>
</dbReference>
<dbReference type="FunFam" id="3.30.1490.20:FF:000015">
    <property type="entry name" value="N5-carboxyaminoimidazole ribonucleotide synthase"/>
    <property type="match status" value="1"/>
</dbReference>
<dbReference type="SUPFAM" id="SSF56059">
    <property type="entry name" value="Glutathione synthetase ATP-binding domain-like"/>
    <property type="match status" value="1"/>
</dbReference>
<evidence type="ECO:0000313" key="8">
    <source>
        <dbReference type="EMBL" id="QVL33137.1"/>
    </source>
</evidence>
<evidence type="ECO:0000256" key="5">
    <source>
        <dbReference type="HAMAP-Rule" id="MF_01928"/>
    </source>
</evidence>
<keyword evidence="2 5" id="KW-0547">Nucleotide-binding</keyword>
<sequence length="364" mass="41201">MRIGILGGGQLARMMSLAAYPLNIQTRIYEPAPESCAAQVTERIQGEYDDFRALFQFIQGCDSVTYEFENVPIETARWINERVPVYPPPEALRVSQDRIIEKTFLQDLGIRTPAFRAINSRADYDRAIQELGFPFVLKTTRFGYDGKGQMVVKSLEDQEKAWILLGGRPLILEQFVPFDSEYSIIAVRDRSLAIRTYDLIENQHREGILRRSVCPSSASETQKRLARKAAAAVMEKLDYVGVLTIEFFGIGEDLWANEMAPRVHNSGHWTINAAVTSQFENHMRAVAGLDLGSTELLKPVRMLNCIGRMPDRQKICADGWTKYHDYGKSSRAGRKVGHLTLMHSDSIAADSLEELFWKEMADSD</sequence>
<keyword evidence="1 5" id="KW-0436">Ligase</keyword>
<dbReference type="InterPro" id="IPR040686">
    <property type="entry name" value="PurK_C"/>
</dbReference>
<feature type="binding site" evidence="5">
    <location>
        <position position="204"/>
    </location>
    <ligand>
        <name>ATP</name>
        <dbReference type="ChEBI" id="CHEBI:30616"/>
    </ligand>
</feature>
<evidence type="ECO:0000256" key="1">
    <source>
        <dbReference type="ARBA" id="ARBA00022598"/>
    </source>
</evidence>
<protein>
    <recommendedName>
        <fullName evidence="5 6">N5-carboxyaminoimidazole ribonucleotide synthase</fullName>
        <shortName evidence="5 6">N5-CAIR synthase</shortName>
        <ecNumber evidence="5 6">6.3.4.18</ecNumber>
    </recommendedName>
    <alternativeName>
        <fullName evidence="5 6">5-(carboxyamino)imidazole ribonucleotide synthetase</fullName>
    </alternativeName>
</protein>
<dbReference type="RefSeq" id="WP_213498027.1">
    <property type="nucleotide sequence ID" value="NZ_CP074694.1"/>
</dbReference>
<keyword evidence="4 5" id="KW-0067">ATP-binding</keyword>
<dbReference type="GO" id="GO:0046872">
    <property type="term" value="F:metal ion binding"/>
    <property type="evidence" value="ECO:0007669"/>
    <property type="project" value="InterPro"/>
</dbReference>
<dbReference type="GO" id="GO:0005829">
    <property type="term" value="C:cytosol"/>
    <property type="evidence" value="ECO:0007669"/>
    <property type="project" value="TreeGrafter"/>
</dbReference>
<dbReference type="Gene3D" id="3.40.50.20">
    <property type="match status" value="1"/>
</dbReference>
<comment type="catalytic activity">
    <reaction evidence="5 6">
        <text>5-amino-1-(5-phospho-beta-D-ribosyl)imidazole + hydrogencarbonate + ATP = 5-carboxyamino-1-(5-phospho-D-ribosyl)imidazole + ADP + phosphate + 2 H(+)</text>
        <dbReference type="Rhea" id="RHEA:19317"/>
        <dbReference type="ChEBI" id="CHEBI:15378"/>
        <dbReference type="ChEBI" id="CHEBI:17544"/>
        <dbReference type="ChEBI" id="CHEBI:30616"/>
        <dbReference type="ChEBI" id="CHEBI:43474"/>
        <dbReference type="ChEBI" id="CHEBI:58730"/>
        <dbReference type="ChEBI" id="CHEBI:137981"/>
        <dbReference type="ChEBI" id="CHEBI:456216"/>
        <dbReference type="EC" id="6.3.4.18"/>
    </reaction>
</comment>
<dbReference type="Proteomes" id="UP000676194">
    <property type="component" value="Chromosome"/>
</dbReference>
<keyword evidence="9" id="KW-1185">Reference proteome</keyword>
<feature type="domain" description="ATP-grasp" evidence="7">
    <location>
        <begin position="102"/>
        <end position="287"/>
    </location>
</feature>
<feature type="binding site" evidence="5">
    <location>
        <position position="181"/>
    </location>
    <ligand>
        <name>ATP</name>
        <dbReference type="ChEBI" id="CHEBI:30616"/>
    </ligand>
</feature>
<name>A0A8E6B866_9BACT</name>
<dbReference type="HAMAP" id="MF_01928">
    <property type="entry name" value="PurK"/>
    <property type="match status" value="1"/>
</dbReference>
<dbReference type="NCBIfam" id="NF004679">
    <property type="entry name" value="PRK06019.1-5"/>
    <property type="match status" value="1"/>
</dbReference>
<dbReference type="NCBIfam" id="TIGR01161">
    <property type="entry name" value="purK"/>
    <property type="match status" value="1"/>
</dbReference>
<evidence type="ECO:0000313" key="9">
    <source>
        <dbReference type="Proteomes" id="UP000676194"/>
    </source>
</evidence>
<dbReference type="UniPathway" id="UPA00074">
    <property type="reaction ID" value="UER00942"/>
</dbReference>
<feature type="binding site" evidence="5">
    <location>
        <position position="138"/>
    </location>
    <ligand>
        <name>ATP</name>
        <dbReference type="ChEBI" id="CHEBI:30616"/>
    </ligand>
</feature>
<gene>
    <name evidence="5 6" type="primary">purK</name>
    <name evidence="8" type="ORF">KIH39_04260</name>
</gene>
<evidence type="ECO:0000256" key="2">
    <source>
        <dbReference type="ARBA" id="ARBA00022741"/>
    </source>
</evidence>
<organism evidence="8 9">
    <name type="scientific">Telmatocola sphagniphila</name>
    <dbReference type="NCBI Taxonomy" id="1123043"/>
    <lineage>
        <taxon>Bacteria</taxon>
        <taxon>Pseudomonadati</taxon>
        <taxon>Planctomycetota</taxon>
        <taxon>Planctomycetia</taxon>
        <taxon>Gemmatales</taxon>
        <taxon>Gemmataceae</taxon>
    </lineage>
</organism>
<dbReference type="Gene3D" id="3.30.1490.20">
    <property type="entry name" value="ATP-grasp fold, A domain"/>
    <property type="match status" value="1"/>
</dbReference>
<evidence type="ECO:0000256" key="6">
    <source>
        <dbReference type="RuleBase" id="RU361200"/>
    </source>
</evidence>
<comment type="pathway">
    <text evidence="5 6">Purine metabolism; IMP biosynthesis via de novo pathway; 5-amino-1-(5-phospho-D-ribosyl)imidazole-4-carboxylate from 5-amino-1-(5-phospho-D-ribosyl)imidazole (N5-CAIR route): step 1/2.</text>
</comment>
<dbReference type="EC" id="6.3.4.18" evidence="5 6"/>
<dbReference type="InterPro" id="IPR003135">
    <property type="entry name" value="ATP-grasp_carboxylate-amine"/>
</dbReference>